<dbReference type="GO" id="GO:0005524">
    <property type="term" value="F:ATP binding"/>
    <property type="evidence" value="ECO:0007669"/>
    <property type="project" value="UniProtKB-KW"/>
</dbReference>
<protein>
    <submittedName>
        <fullName evidence="5">Tubulin tyrosine ligase like 2</fullName>
    </submittedName>
</protein>
<organism evidence="5 6">
    <name type="scientific">Nothobranchius furzeri</name>
    <name type="common">Turquoise killifish</name>
    <dbReference type="NCBI Taxonomy" id="105023"/>
    <lineage>
        <taxon>Eukaryota</taxon>
        <taxon>Metazoa</taxon>
        <taxon>Chordata</taxon>
        <taxon>Craniata</taxon>
        <taxon>Vertebrata</taxon>
        <taxon>Euteleostomi</taxon>
        <taxon>Actinopterygii</taxon>
        <taxon>Neopterygii</taxon>
        <taxon>Teleostei</taxon>
        <taxon>Neoteleostei</taxon>
        <taxon>Acanthomorphata</taxon>
        <taxon>Ovalentaria</taxon>
        <taxon>Atherinomorphae</taxon>
        <taxon>Cyprinodontiformes</taxon>
        <taxon>Nothobranchiidae</taxon>
        <taxon>Nothobranchius</taxon>
    </lineage>
</organism>
<keyword evidence="1 5" id="KW-0436">Ligase</keyword>
<dbReference type="KEGG" id="nfu:107377475"/>
<evidence type="ECO:0000256" key="4">
    <source>
        <dbReference type="SAM" id="MobiDB-lite"/>
    </source>
</evidence>
<dbReference type="PANTHER" id="PTHR12241">
    <property type="entry name" value="TUBULIN POLYGLUTAMYLASE"/>
    <property type="match status" value="1"/>
</dbReference>
<dbReference type="GO" id="GO:0036064">
    <property type="term" value="C:ciliary basal body"/>
    <property type="evidence" value="ECO:0007669"/>
    <property type="project" value="TreeGrafter"/>
</dbReference>
<evidence type="ECO:0000313" key="5">
    <source>
        <dbReference type="EMBL" id="KAF7230980.1"/>
    </source>
</evidence>
<dbReference type="GO" id="GO:0015631">
    <property type="term" value="F:tubulin binding"/>
    <property type="evidence" value="ECO:0007669"/>
    <property type="project" value="TreeGrafter"/>
</dbReference>
<dbReference type="SUPFAM" id="SSF56059">
    <property type="entry name" value="Glutathione synthetase ATP-binding domain-like"/>
    <property type="match status" value="1"/>
</dbReference>
<dbReference type="PROSITE" id="PS51221">
    <property type="entry name" value="TTL"/>
    <property type="match status" value="1"/>
</dbReference>
<accession>A0A9D3C4C9</accession>
<comment type="caution">
    <text evidence="5">The sequence shown here is derived from an EMBL/GenBank/DDBJ whole genome shotgun (WGS) entry which is preliminary data.</text>
</comment>
<dbReference type="GO" id="GO:0070740">
    <property type="term" value="F:tubulin-glutamic acid ligase activity"/>
    <property type="evidence" value="ECO:0007669"/>
    <property type="project" value="TreeGrafter"/>
</dbReference>
<feature type="region of interest" description="Disordered" evidence="4">
    <location>
        <begin position="599"/>
        <end position="620"/>
    </location>
</feature>
<dbReference type="GO" id="GO:0000226">
    <property type="term" value="P:microtubule cytoskeleton organization"/>
    <property type="evidence" value="ECO:0007669"/>
    <property type="project" value="TreeGrafter"/>
</dbReference>
<evidence type="ECO:0000256" key="3">
    <source>
        <dbReference type="ARBA" id="ARBA00022840"/>
    </source>
</evidence>
<keyword evidence="2" id="KW-0547">Nucleotide-binding</keyword>
<dbReference type="EMBL" id="JAAVVJ010000001">
    <property type="protein sequence ID" value="KAF7230980.1"/>
    <property type="molecule type" value="Genomic_DNA"/>
</dbReference>
<evidence type="ECO:0000256" key="2">
    <source>
        <dbReference type="ARBA" id="ARBA00022741"/>
    </source>
</evidence>
<dbReference type="Proteomes" id="UP000822369">
    <property type="component" value="Chromosome 1"/>
</dbReference>
<dbReference type="OMA" id="NKGSHTQ"/>
<proteinExistence type="predicted"/>
<dbReference type="InterPro" id="IPR004344">
    <property type="entry name" value="TTL/TTLL_fam"/>
</dbReference>
<dbReference type="Pfam" id="PF03133">
    <property type="entry name" value="TTL"/>
    <property type="match status" value="1"/>
</dbReference>
<dbReference type="AlphaFoldDB" id="A0A9D3C4C9"/>
<keyword evidence="3" id="KW-0067">ATP-binding</keyword>
<name>A0A9D3C4C9_NOTFU</name>
<evidence type="ECO:0000256" key="1">
    <source>
        <dbReference type="ARBA" id="ARBA00022598"/>
    </source>
</evidence>
<reference evidence="5" key="1">
    <citation type="submission" date="2020-03" db="EMBL/GenBank/DDBJ databases">
        <title>Intra-Species Differences in Population Size shape Life History and Genome Evolution.</title>
        <authorList>
            <person name="Willemsen D."/>
            <person name="Cui R."/>
            <person name="Valenzano D.R."/>
        </authorList>
    </citation>
    <scope>NUCLEOTIDE SEQUENCE</scope>
    <source>
        <strain evidence="5">GRZ</strain>
        <tissue evidence="5">Whole</tissue>
    </source>
</reference>
<sequence>MATSLVFRLHDRGPELLREVLLERGWREYDGRRHGEEDWNLYWRRSTFPSSKYHNLLPWQRLNHHPKTAGITRKDSLVRNLRRMRATFGSSLYDFSPTTFLLPKDSTHFLSEHNKLARGRPVYWICKPVDQSRGRGIFIFEDIKDLVYDCSVIVQRYISSPWMISGYKFDLRIYVCVKSFHPLTVYIHQEGLVRFATEKYSLRSLSNLYAHLTNTSINKSGPFYKSEKGRVGQGCKWTMSKFRHFLQSQHINELLLWQRINSMVTLTLLTVAPSVPSCPNCVELFGFDVLIDSEFKPWLLEVNYSPALRLDCQADISVKKGLIHDLIDVMNYTWTDSLRDRAYQNQNHRRRQPCFGRSLHVSLPTLSTWKGLVVQRKKKHKNASQTQSRHRALGFDHPSLILPFAARYKTINTSAKETCTDPTVNRILGPPSDTDVSAVNRQMGSDVDSCQMRKSLRVTEVRNQDDTETEAETVLSGEADGSKFKGSGDSTWLPNIHRYRLHPSKTCVTFVLFPSGSQQRVQPRVRRPKAQNGLDVPPIRVGGFIRTFPFNTATLKASQHKLDIPIIARELQKLTSQLASGPSDETRWTKQDEMYGEEQFDSLLWGPKDPPLLSRSFKPT</sequence>
<dbReference type="Gene3D" id="3.30.470.20">
    <property type="entry name" value="ATP-grasp fold, B domain"/>
    <property type="match status" value="1"/>
</dbReference>
<dbReference type="PANTHER" id="PTHR12241:SF118">
    <property type="entry name" value="TUBULIN POLYGLUTAMYLASE TTLL2-RELATED"/>
    <property type="match status" value="1"/>
</dbReference>
<gene>
    <name evidence="5" type="primary">ttll2</name>
    <name evidence="5" type="ORF">G4P62_004466</name>
</gene>
<evidence type="ECO:0000313" key="6">
    <source>
        <dbReference type="Proteomes" id="UP000822369"/>
    </source>
</evidence>